<evidence type="ECO:0008006" key="3">
    <source>
        <dbReference type="Google" id="ProtNLM"/>
    </source>
</evidence>
<proteinExistence type="predicted"/>
<comment type="caution">
    <text evidence="1">The sequence shown here is derived from an EMBL/GenBank/DDBJ whole genome shotgun (WGS) entry which is preliminary data.</text>
</comment>
<organism evidence="1 2">
    <name type="scientific">Puccinia coronata f. sp. avenae</name>
    <dbReference type="NCBI Taxonomy" id="200324"/>
    <lineage>
        <taxon>Eukaryota</taxon>
        <taxon>Fungi</taxon>
        <taxon>Dikarya</taxon>
        <taxon>Basidiomycota</taxon>
        <taxon>Pucciniomycotina</taxon>
        <taxon>Pucciniomycetes</taxon>
        <taxon>Pucciniales</taxon>
        <taxon>Pucciniaceae</taxon>
        <taxon>Puccinia</taxon>
    </lineage>
</organism>
<dbReference type="AlphaFoldDB" id="A0A2N5VAM5"/>
<evidence type="ECO:0000313" key="2">
    <source>
        <dbReference type="Proteomes" id="UP000235392"/>
    </source>
</evidence>
<dbReference type="CDD" id="cd22903">
    <property type="entry name" value="NI9M"/>
    <property type="match status" value="1"/>
</dbReference>
<evidence type="ECO:0000313" key="1">
    <source>
        <dbReference type="EMBL" id="PLW47067.1"/>
    </source>
</evidence>
<dbReference type="PANTHER" id="PTHR38488:SF1">
    <property type="entry name" value="OXIDOREDUCTASE 9.5 KDA SUBUNIT, PUTATIVE (AFU_ORTHOLOGUE AFUA_5G08980)-RELATED"/>
    <property type="match status" value="1"/>
</dbReference>
<gene>
    <name evidence="1" type="ORF">PCASD_03970</name>
</gene>
<reference evidence="1 2" key="1">
    <citation type="submission" date="2017-11" db="EMBL/GenBank/DDBJ databases">
        <title>De novo assembly and phasing of dikaryotic genomes from two isolates of Puccinia coronata f. sp. avenae, the causal agent of oat crown rust.</title>
        <authorList>
            <person name="Miller M.E."/>
            <person name="Zhang Y."/>
            <person name="Omidvar V."/>
            <person name="Sperschneider J."/>
            <person name="Schwessinger B."/>
            <person name="Raley C."/>
            <person name="Palmer J.M."/>
            <person name="Garnica D."/>
            <person name="Upadhyaya N."/>
            <person name="Rathjen J."/>
            <person name="Taylor J.M."/>
            <person name="Park R.F."/>
            <person name="Dodds P.N."/>
            <person name="Hirsch C.D."/>
            <person name="Kianian S.F."/>
            <person name="Figueroa M."/>
        </authorList>
    </citation>
    <scope>NUCLEOTIDE SEQUENCE [LARGE SCALE GENOMIC DNA]</scope>
    <source>
        <strain evidence="1">12SD80</strain>
    </source>
</reference>
<dbReference type="Proteomes" id="UP000235392">
    <property type="component" value="Unassembled WGS sequence"/>
</dbReference>
<protein>
    <recommendedName>
        <fullName evidence="3">NADH-ubiquinone oxidoreductase 9.5 kDa subunit</fullName>
    </recommendedName>
</protein>
<dbReference type="PANTHER" id="PTHR38488">
    <property type="entry name" value="OXIDOREDUCTASE 9.5 KDA SUBUNIT, PUTATIVE (AFU_ORTHOLOGUE AFUA_5G08980)-RELATED"/>
    <property type="match status" value="1"/>
</dbReference>
<accession>A0A2N5VAM5</accession>
<dbReference type="InterPro" id="IPR039961">
    <property type="entry name" value="Nuo9.5"/>
</dbReference>
<sequence length="121" mass="13688">MSHQRRPVRYKYNSSLRNAGTRHNKNSPAQITSDRTSTLQFTHVFCQCDPTEPVPEIQAVHAHENPAIFWSVAIGAAGPVLLATVPPIRRNYFGYVSPDPIPMSYPLPQRKRNTELKGYDD</sequence>
<dbReference type="EMBL" id="PGCI01000034">
    <property type="protein sequence ID" value="PLW47067.1"/>
    <property type="molecule type" value="Genomic_DNA"/>
</dbReference>
<name>A0A2N5VAM5_9BASI</name>